<dbReference type="InterPro" id="IPR051257">
    <property type="entry name" value="Diverse_CBS-Domain"/>
</dbReference>
<feature type="domain" description="ACP-type MB" evidence="6">
    <location>
        <begin position="208"/>
        <end position="238"/>
    </location>
</feature>
<dbReference type="OrthoDB" id="65817at2157"/>
<evidence type="ECO:0000256" key="4">
    <source>
        <dbReference type="SAM" id="MobiDB-lite"/>
    </source>
</evidence>
<dbReference type="InterPro" id="IPR000644">
    <property type="entry name" value="CBS_dom"/>
</dbReference>
<dbReference type="SMART" id="SM00116">
    <property type="entry name" value="CBS"/>
    <property type="match status" value="2"/>
</dbReference>
<dbReference type="AlphaFoldDB" id="Q9HQD0"/>
<name>Q9HQD0_HALSA</name>
<evidence type="ECO:0000256" key="2">
    <source>
        <dbReference type="PROSITE-ProRule" id="PRU00703"/>
    </source>
</evidence>
<feature type="binding site" evidence="3">
    <location>
        <position position="216"/>
    </location>
    <ligand>
        <name>Fe cation</name>
        <dbReference type="ChEBI" id="CHEBI:24875"/>
    </ligand>
</feature>
<evidence type="ECO:0000259" key="6">
    <source>
        <dbReference type="PROSITE" id="PS51901"/>
    </source>
</evidence>
<dbReference type="InterPro" id="IPR044065">
    <property type="entry name" value="ACP_MB"/>
</dbReference>
<keyword evidence="1 2" id="KW-0129">CBS domain</keyword>
<keyword evidence="8" id="KW-1185">Reference proteome</keyword>
<dbReference type="CDD" id="cd02205">
    <property type="entry name" value="CBS_pair_SF"/>
    <property type="match status" value="1"/>
</dbReference>
<accession>Q9HQD0</accession>
<dbReference type="STRING" id="64091.VNG_1218C"/>
<dbReference type="PANTHER" id="PTHR43080">
    <property type="entry name" value="CBS DOMAIN-CONTAINING PROTEIN CBSX3, MITOCHONDRIAL"/>
    <property type="match status" value="1"/>
</dbReference>
<dbReference type="PROSITE" id="PS51901">
    <property type="entry name" value="ACP_MB"/>
    <property type="match status" value="1"/>
</dbReference>
<dbReference type="KEGG" id="hal:VNG_1218C"/>
<evidence type="ECO:0000259" key="5">
    <source>
        <dbReference type="PROSITE" id="PS51371"/>
    </source>
</evidence>
<dbReference type="GO" id="GO:0046872">
    <property type="term" value="F:metal ion binding"/>
    <property type="evidence" value="ECO:0007669"/>
    <property type="project" value="UniProtKB-KW"/>
</dbReference>
<feature type="binding site" evidence="3">
    <location>
        <position position="232"/>
    </location>
    <ligand>
        <name>Fe cation</name>
        <dbReference type="ChEBI" id="CHEBI:24875"/>
    </ligand>
</feature>
<dbReference type="Pfam" id="PF00571">
    <property type="entry name" value="CBS"/>
    <property type="match status" value="2"/>
</dbReference>
<proteinExistence type="predicted"/>
<evidence type="ECO:0000256" key="3">
    <source>
        <dbReference type="PROSITE-ProRule" id="PRU01249"/>
    </source>
</evidence>
<dbReference type="PANTHER" id="PTHR43080:SF2">
    <property type="entry name" value="CBS DOMAIN-CONTAINING PROTEIN"/>
    <property type="match status" value="1"/>
</dbReference>
<dbReference type="InParanoid" id="Q9HQD0"/>
<evidence type="ECO:0000313" key="8">
    <source>
        <dbReference type="Proteomes" id="UP000000554"/>
    </source>
</evidence>
<organism evidence="7 8">
    <name type="scientific">Halobacterium salinarum (strain ATCC 700922 / JCM 11081 / NRC-1)</name>
    <name type="common">Halobacterium halobium</name>
    <dbReference type="NCBI Taxonomy" id="64091"/>
    <lineage>
        <taxon>Archaea</taxon>
        <taxon>Methanobacteriati</taxon>
        <taxon>Methanobacteriota</taxon>
        <taxon>Stenosarchaea group</taxon>
        <taxon>Halobacteria</taxon>
        <taxon>Halobacteriales</taxon>
        <taxon>Halobacteriaceae</taxon>
        <taxon>Halobacterium</taxon>
        <taxon>Halobacterium salinarum NRC-34001</taxon>
    </lineage>
</organism>
<feature type="binding site" evidence="3">
    <location>
        <position position="235"/>
    </location>
    <ligand>
        <name>Fe cation</name>
        <dbReference type="ChEBI" id="CHEBI:24875"/>
    </ligand>
</feature>
<dbReference type="PIR" id="E84277">
    <property type="entry name" value="E84277"/>
</dbReference>
<feature type="binding site" evidence="3">
    <location>
        <position position="232"/>
    </location>
    <ligand>
        <name>Zn(2+)</name>
        <dbReference type="ChEBI" id="CHEBI:29105"/>
    </ligand>
</feature>
<feature type="region of interest" description="Disordered" evidence="4">
    <location>
        <begin position="162"/>
        <end position="207"/>
    </location>
</feature>
<dbReference type="InterPro" id="IPR046342">
    <property type="entry name" value="CBS_dom_sf"/>
</dbReference>
<feature type="domain" description="CBS" evidence="5">
    <location>
        <begin position="110"/>
        <end position="166"/>
    </location>
</feature>
<feature type="binding site" evidence="3">
    <location>
        <position position="213"/>
    </location>
    <ligand>
        <name>Zn(2+)</name>
        <dbReference type="ChEBI" id="CHEBI:29105"/>
    </ligand>
</feature>
<protein>
    <recommendedName>
        <fullName evidence="9">CBS domain protein</fullName>
    </recommendedName>
</protein>
<keyword evidence="3" id="KW-0479">Metal-binding</keyword>
<dbReference type="PaxDb" id="64091-VNG_1218C"/>
<dbReference type="Gene3D" id="3.10.580.10">
    <property type="entry name" value="CBS-domain"/>
    <property type="match status" value="1"/>
</dbReference>
<reference evidence="7 8" key="1">
    <citation type="journal article" date="2000" name="Proc. Natl. Acad. Sci. U.S.A.">
        <title>Genome sequence of Halobacterium species NRC-1.</title>
        <authorList>
            <person name="Ng W.V."/>
            <person name="Kennedy S.P."/>
            <person name="Mahairas G.G."/>
            <person name="Berquist B."/>
            <person name="Pan M."/>
            <person name="Shukla H.D."/>
            <person name="Lasky S.R."/>
            <person name="Baliga N.S."/>
            <person name="Thorsson V."/>
            <person name="Sbrogna J."/>
            <person name="Swartzell S."/>
            <person name="Weir D."/>
            <person name="Hall J."/>
            <person name="Dahl T.A."/>
            <person name="Welti R."/>
            <person name="Goo Y.A."/>
            <person name="Leithauser B."/>
            <person name="Keller K."/>
            <person name="Cruz R."/>
            <person name="Danson M.J."/>
            <person name="Hough D.W."/>
            <person name="Maddocks D.G."/>
            <person name="Jablonski P.E."/>
            <person name="Krebs M.P."/>
            <person name="Angevine C.M."/>
            <person name="Dale H."/>
            <person name="Isenbarger T.A."/>
            <person name="Peck R.F."/>
            <person name="Pohlschroder M."/>
            <person name="Spudich J.L."/>
            <person name="Jung K.W."/>
            <person name="Alam M."/>
            <person name="Freitas T."/>
            <person name="Hou S."/>
            <person name="Daniels C.J."/>
            <person name="Dennis P.P."/>
            <person name="Omer A.D."/>
            <person name="Ebhardt H."/>
            <person name="Lowe T.M."/>
            <person name="Liang P."/>
            <person name="Riley M."/>
            <person name="Hood L."/>
            <person name="DasSarma S."/>
        </authorList>
    </citation>
    <scope>NUCLEOTIDE SEQUENCE [LARGE SCALE GENOMIC DNA]</scope>
    <source>
        <strain evidence="8">ATCC 700922 / JCM 11081 / NRC-1</strain>
    </source>
</reference>
<evidence type="ECO:0000256" key="1">
    <source>
        <dbReference type="ARBA" id="ARBA00023122"/>
    </source>
</evidence>
<dbReference type="Proteomes" id="UP000000554">
    <property type="component" value="Chromosome"/>
</dbReference>
<feature type="binding site" evidence="3">
    <location>
        <position position="213"/>
    </location>
    <ligand>
        <name>Fe cation</name>
        <dbReference type="ChEBI" id="CHEBI:24875"/>
    </ligand>
</feature>
<gene>
    <name evidence="7" type="ordered locus">VNG_1218C</name>
</gene>
<dbReference type="HOGENOM" id="CLU_040681_7_0_2"/>
<dbReference type="PATRIC" id="fig|64091.14.peg.933"/>
<evidence type="ECO:0000313" key="7">
    <source>
        <dbReference type="EMBL" id="AAG19585.1"/>
    </source>
</evidence>
<dbReference type="PROSITE" id="PS51371">
    <property type="entry name" value="CBS"/>
    <property type="match status" value="1"/>
</dbReference>
<evidence type="ECO:0008006" key="9">
    <source>
        <dbReference type="Google" id="ProtNLM"/>
    </source>
</evidence>
<keyword evidence="3" id="KW-0862">Zinc</keyword>
<feature type="binding site" evidence="3">
    <location>
        <position position="216"/>
    </location>
    <ligand>
        <name>Zn(2+)</name>
        <dbReference type="ChEBI" id="CHEBI:29105"/>
    </ligand>
</feature>
<feature type="binding site" evidence="3">
    <location>
        <position position="235"/>
    </location>
    <ligand>
        <name>Zn(2+)</name>
        <dbReference type="ChEBI" id="CHEBI:29105"/>
    </ligand>
</feature>
<keyword evidence="3" id="KW-0408">Iron</keyword>
<dbReference type="SUPFAM" id="SSF54631">
    <property type="entry name" value="CBS-domain pair"/>
    <property type="match status" value="1"/>
</dbReference>
<sequence length="238" mass="24005">MQRFAGCTPTAVMAVALGPPPRSVHGFYYRGLLYRRMNDVRLEEALSASRVTVSASAAVPDAATTLREHDATAAVVQRAGDLAGVFTADAVVDAVADGHGLDSVTVADVMADTPVSLSVDATVADAIDAMARTGDGCVLVVDADAEAIGVASAQAIAALAATNDQRRGSRPPLGGPDRTPVGASGGAPGDPPESRDGDPTTAGANTYSEQGVCERCGGLAAALGRVNGRLLCTECRSL</sequence>
<dbReference type="EMBL" id="AE004437">
    <property type="protein sequence ID" value="AAG19585.1"/>
    <property type="molecule type" value="Genomic_DNA"/>
</dbReference>